<protein>
    <recommendedName>
        <fullName evidence="3">Peptidase C39-like domain-containing protein</fullName>
    </recommendedName>
</protein>
<accession>A0A1F5EH87</accession>
<organism evidence="1 2">
    <name type="scientific">Candidatus Campbellbacteria bacterium RIFOXYC2_FULL_35_25</name>
    <dbReference type="NCBI Taxonomy" id="1797582"/>
    <lineage>
        <taxon>Bacteria</taxon>
        <taxon>Candidatus Campbelliibacteriota</taxon>
    </lineage>
</organism>
<comment type="caution">
    <text evidence="1">The sequence shown here is derived from an EMBL/GenBank/DDBJ whole genome shotgun (WGS) entry which is preliminary data.</text>
</comment>
<sequence length="251" mass="29193">METIKVVELEGAAAAGSSNLRFFLKGVAVATPFLYNKDMKKIPFYSNLKDNNHCIQACLKMVIKYYFPAKNYSFKELDKMSKHKKGMWTWQGASLLALADMGLEVVNIENIDYKKFAEQGEMYLQNIWSEEVFATQDKYSDLKQEKKIAQKMVESKKMKLANRDAKFSDVEGYFAKDYLVLVSVNPCVFENKKCYWSHIVLITDINDRWVTFHDVGLPPVENRKISRKIFEKAMTKPWKEDTNVIALKYEK</sequence>
<dbReference type="Gene3D" id="3.90.70.10">
    <property type="entry name" value="Cysteine proteinases"/>
    <property type="match status" value="1"/>
</dbReference>
<gene>
    <name evidence="1" type="ORF">A2442_01530</name>
</gene>
<evidence type="ECO:0000313" key="2">
    <source>
        <dbReference type="Proteomes" id="UP000179003"/>
    </source>
</evidence>
<evidence type="ECO:0000313" key="1">
    <source>
        <dbReference type="EMBL" id="OGD66787.1"/>
    </source>
</evidence>
<name>A0A1F5EH87_9BACT</name>
<dbReference type="EMBL" id="MFAE01000014">
    <property type="protein sequence ID" value="OGD66787.1"/>
    <property type="molecule type" value="Genomic_DNA"/>
</dbReference>
<proteinExistence type="predicted"/>
<evidence type="ECO:0008006" key="3">
    <source>
        <dbReference type="Google" id="ProtNLM"/>
    </source>
</evidence>
<reference evidence="1 2" key="1">
    <citation type="journal article" date="2016" name="Nat. Commun.">
        <title>Thousands of microbial genomes shed light on interconnected biogeochemical processes in an aquifer system.</title>
        <authorList>
            <person name="Anantharaman K."/>
            <person name="Brown C.T."/>
            <person name="Hug L.A."/>
            <person name="Sharon I."/>
            <person name="Castelle C.J."/>
            <person name="Probst A.J."/>
            <person name="Thomas B.C."/>
            <person name="Singh A."/>
            <person name="Wilkins M.J."/>
            <person name="Karaoz U."/>
            <person name="Brodie E.L."/>
            <person name="Williams K.H."/>
            <person name="Hubbard S.S."/>
            <person name="Banfield J.F."/>
        </authorList>
    </citation>
    <scope>NUCLEOTIDE SEQUENCE [LARGE SCALE GENOMIC DNA]</scope>
</reference>
<dbReference type="AlphaFoldDB" id="A0A1F5EH87"/>
<dbReference type="Proteomes" id="UP000179003">
    <property type="component" value="Unassembled WGS sequence"/>
</dbReference>